<dbReference type="RefSeq" id="WP_209644977.1">
    <property type="nucleotide sequence ID" value="NZ_JAGINW010000001.1"/>
</dbReference>
<organism evidence="1 2">
    <name type="scientific">Kibdelosporangium banguiense</name>
    <dbReference type="NCBI Taxonomy" id="1365924"/>
    <lineage>
        <taxon>Bacteria</taxon>
        <taxon>Bacillati</taxon>
        <taxon>Actinomycetota</taxon>
        <taxon>Actinomycetes</taxon>
        <taxon>Pseudonocardiales</taxon>
        <taxon>Pseudonocardiaceae</taxon>
        <taxon>Kibdelosporangium</taxon>
    </lineage>
</organism>
<dbReference type="Gene3D" id="2.60.120.10">
    <property type="entry name" value="Jelly Rolls"/>
    <property type="match status" value="2"/>
</dbReference>
<keyword evidence="2" id="KW-1185">Reference proteome</keyword>
<accession>A0ABS4TU09</accession>
<dbReference type="InterPro" id="IPR011051">
    <property type="entry name" value="RmlC_Cupin_sf"/>
</dbReference>
<reference evidence="1 2" key="1">
    <citation type="submission" date="2021-03" db="EMBL/GenBank/DDBJ databases">
        <title>Sequencing the genomes of 1000 actinobacteria strains.</title>
        <authorList>
            <person name="Klenk H.-P."/>
        </authorList>
    </citation>
    <scope>NUCLEOTIDE SEQUENCE [LARGE SCALE GENOMIC DNA]</scope>
    <source>
        <strain evidence="1 2">DSM 46670</strain>
    </source>
</reference>
<proteinExistence type="predicted"/>
<protein>
    <submittedName>
        <fullName evidence="1">Quercetin dioxygenase-like cupin family protein</fullName>
    </submittedName>
</protein>
<dbReference type="InterPro" id="IPR014710">
    <property type="entry name" value="RmlC-like_jellyroll"/>
</dbReference>
<dbReference type="SUPFAM" id="SSF51182">
    <property type="entry name" value="RmlC-like cupins"/>
    <property type="match status" value="1"/>
</dbReference>
<comment type="caution">
    <text evidence="1">The sequence shown here is derived from an EMBL/GenBank/DDBJ whole genome shotgun (WGS) entry which is preliminary data.</text>
</comment>
<evidence type="ECO:0000313" key="2">
    <source>
        <dbReference type="Proteomes" id="UP001519332"/>
    </source>
</evidence>
<evidence type="ECO:0000313" key="1">
    <source>
        <dbReference type="EMBL" id="MBP2327882.1"/>
    </source>
</evidence>
<sequence>MTAGTIARVPDGPQVVLAEIGQTELLANDRVRVWEVALNPGESQPWHLHHNPYLVVNLEASPGRMDWLDGAPPRFVNEYVGGVILRPTSPVHMLTNVGTTPYRNRLIELLDIGEHAVGDVVPAIVPKHLQPEPGTGPVGHHVVFETDLVRAWEIVLDPGASLMWHRHCNPHVVITLDGSDTRIDTLAAQGPVVTEPTGSVRYLEPGDVQMFVNAGATRYRSRLIELKYLGENR</sequence>
<dbReference type="EMBL" id="JAGINW010000001">
    <property type="protein sequence ID" value="MBP2327882.1"/>
    <property type="molecule type" value="Genomic_DNA"/>
</dbReference>
<name>A0ABS4TU09_9PSEU</name>
<gene>
    <name evidence="1" type="ORF">JOF56_008267</name>
</gene>
<dbReference type="Proteomes" id="UP001519332">
    <property type="component" value="Unassembled WGS sequence"/>
</dbReference>